<dbReference type="SMART" id="SM00642">
    <property type="entry name" value="Aamy"/>
    <property type="match status" value="1"/>
</dbReference>
<dbReference type="InterPro" id="IPR006047">
    <property type="entry name" value="GH13_cat_dom"/>
</dbReference>
<proteinExistence type="inferred from homology"/>
<evidence type="ECO:0000313" key="4">
    <source>
        <dbReference type="Proteomes" id="UP000184480"/>
    </source>
</evidence>
<gene>
    <name evidence="3" type="ORF">SAMN05444362_103158</name>
</gene>
<dbReference type="SUPFAM" id="SSF51011">
    <property type="entry name" value="Glycosyl hydrolase domain"/>
    <property type="match status" value="1"/>
</dbReference>
<evidence type="ECO:0000313" key="3">
    <source>
        <dbReference type="EMBL" id="SHF04562.1"/>
    </source>
</evidence>
<dbReference type="Pfam" id="PF00128">
    <property type="entry name" value="Alpha-amylase"/>
    <property type="match status" value="1"/>
</dbReference>
<dbReference type="GO" id="GO:0004556">
    <property type="term" value="F:alpha-amylase activity"/>
    <property type="evidence" value="ECO:0007669"/>
    <property type="project" value="TreeGrafter"/>
</dbReference>
<dbReference type="STRING" id="1346286.SAMN05444362_103158"/>
<dbReference type="OrthoDB" id="9805159at2"/>
<dbReference type="Gene3D" id="3.90.400.10">
    <property type="entry name" value="Oligo-1,6-glucosidase, Domain 2"/>
    <property type="match status" value="1"/>
</dbReference>
<dbReference type="CDD" id="cd11333">
    <property type="entry name" value="AmyAc_SI_OligoGlu_DGase"/>
    <property type="match status" value="1"/>
</dbReference>
<dbReference type="PANTHER" id="PTHR10357:SF179">
    <property type="entry name" value="NEUTRAL AND BASIC AMINO ACID TRANSPORT PROTEIN RBAT"/>
    <property type="match status" value="1"/>
</dbReference>
<dbReference type="GO" id="GO:0009313">
    <property type="term" value="P:oligosaccharide catabolic process"/>
    <property type="evidence" value="ECO:0007669"/>
    <property type="project" value="TreeGrafter"/>
</dbReference>
<dbReference type="Gene3D" id="2.60.40.1180">
    <property type="entry name" value="Golgi alpha-mannosidase II"/>
    <property type="match status" value="1"/>
</dbReference>
<sequence length="537" mass="63792">MIEQEESFVWWKHGIIYHIYPQSFYDTNADGTGDLQGIIQKLDYLKELGIDAIWLSPIYKSPLIDGGYDISDFYSINPVYGTMQDFRELLEKAHSYQIKVIMDIVLNHTSSRHPWFKLSSSSKDNSKRNWYIWHDNLNEKKPNNWRTNFWKTAWTLDKVTDEYYYHSFFQEQPDLNWRNPEVKKAMFEMIKFWLDLGIDGIRLDVINLIFKDKSLRNNSILHLLSGKKAYNRNQPEVYKLLKDLRILLSQYKDKASIGEIYAPPPGNSSLVNSFLGNGENMLHLAFDFSLVFSPFNAKQYYKIIRNYYQSLPDKSWPCFFISNHDIGRNLKRYFFSRYKFNKAKVLAAMLLTLKGSPFIYYGDEIGMENTPLKRKNLRDRYGKMFYPFYKGRDKMRTPMQWNSDEHAGFSETSPWLPVNSNYQYVNVEKEKENPDSLYNLFEKLIKIRKQHKALHMGDIKFINSGNNNLLLYMRYINNEKIMIILNFSFIRRKTQKLTLGRNYDILFSNDNRKPNQIGTERLTLNPFEIIIIKINAD</sequence>
<dbReference type="Gene3D" id="3.20.20.80">
    <property type="entry name" value="Glycosidases"/>
    <property type="match status" value="2"/>
</dbReference>
<name>A0A1M4YGC3_9BACT</name>
<dbReference type="InterPro" id="IPR017853">
    <property type="entry name" value="GH"/>
</dbReference>
<dbReference type="PANTHER" id="PTHR10357">
    <property type="entry name" value="ALPHA-AMYLASE FAMILY MEMBER"/>
    <property type="match status" value="1"/>
</dbReference>
<comment type="similarity">
    <text evidence="1">Belongs to the glycosyl hydrolase 13 family.</text>
</comment>
<protein>
    <submittedName>
        <fullName evidence="3">Alpha-glucosidase</fullName>
    </submittedName>
</protein>
<organism evidence="3 4">
    <name type="scientific">Dysgonomonas macrotermitis</name>
    <dbReference type="NCBI Taxonomy" id="1346286"/>
    <lineage>
        <taxon>Bacteria</taxon>
        <taxon>Pseudomonadati</taxon>
        <taxon>Bacteroidota</taxon>
        <taxon>Bacteroidia</taxon>
        <taxon>Bacteroidales</taxon>
        <taxon>Dysgonomonadaceae</taxon>
        <taxon>Dysgonomonas</taxon>
    </lineage>
</organism>
<evidence type="ECO:0000256" key="1">
    <source>
        <dbReference type="ARBA" id="ARBA00008061"/>
    </source>
</evidence>
<dbReference type="SUPFAM" id="SSF51445">
    <property type="entry name" value="(Trans)glycosidases"/>
    <property type="match status" value="1"/>
</dbReference>
<dbReference type="AlphaFoldDB" id="A0A1M4YGC3"/>
<accession>A0A1M4YGC3</accession>
<dbReference type="EMBL" id="FQUC01000003">
    <property type="protein sequence ID" value="SHF04562.1"/>
    <property type="molecule type" value="Genomic_DNA"/>
</dbReference>
<dbReference type="InterPro" id="IPR045857">
    <property type="entry name" value="O16G_dom_2"/>
</dbReference>
<dbReference type="InterPro" id="IPR013780">
    <property type="entry name" value="Glyco_hydro_b"/>
</dbReference>
<dbReference type="RefSeq" id="WP_062177492.1">
    <property type="nucleotide sequence ID" value="NZ_BBXL01000003.1"/>
</dbReference>
<keyword evidence="4" id="KW-1185">Reference proteome</keyword>
<reference evidence="4" key="1">
    <citation type="submission" date="2016-11" db="EMBL/GenBank/DDBJ databases">
        <authorList>
            <person name="Varghese N."/>
            <person name="Submissions S."/>
        </authorList>
    </citation>
    <scope>NUCLEOTIDE SEQUENCE [LARGE SCALE GENOMIC DNA]</scope>
    <source>
        <strain evidence="4">DSM 27370</strain>
    </source>
</reference>
<dbReference type="Proteomes" id="UP000184480">
    <property type="component" value="Unassembled WGS sequence"/>
</dbReference>
<evidence type="ECO:0000259" key="2">
    <source>
        <dbReference type="SMART" id="SM00642"/>
    </source>
</evidence>
<feature type="domain" description="Glycosyl hydrolase family 13 catalytic" evidence="2">
    <location>
        <begin position="18"/>
        <end position="396"/>
    </location>
</feature>